<keyword evidence="2" id="KW-1185">Reference proteome</keyword>
<evidence type="ECO:0000313" key="2">
    <source>
        <dbReference type="Proteomes" id="UP001597542"/>
    </source>
</evidence>
<dbReference type="Gene3D" id="3.20.20.70">
    <property type="entry name" value="Aldolase class I"/>
    <property type="match status" value="1"/>
</dbReference>
<dbReference type="EMBL" id="JBHUKQ010000014">
    <property type="protein sequence ID" value="MFD2484189.1"/>
    <property type="molecule type" value="Genomic_DNA"/>
</dbReference>
<accession>A0ABW5I4F9</accession>
<proteinExistence type="predicted"/>
<organism evidence="1 2">
    <name type="scientific">Amycolatopsis albidoflavus</name>
    <dbReference type="NCBI Taxonomy" id="102226"/>
    <lineage>
        <taxon>Bacteria</taxon>
        <taxon>Bacillati</taxon>
        <taxon>Actinomycetota</taxon>
        <taxon>Actinomycetes</taxon>
        <taxon>Pseudonocardiales</taxon>
        <taxon>Pseudonocardiaceae</taxon>
        <taxon>Amycolatopsis</taxon>
    </lineage>
</organism>
<dbReference type="InterPro" id="IPR013785">
    <property type="entry name" value="Aldolase_TIM"/>
</dbReference>
<dbReference type="Proteomes" id="UP001597542">
    <property type="component" value="Unassembled WGS sequence"/>
</dbReference>
<dbReference type="SUPFAM" id="SSF51395">
    <property type="entry name" value="FMN-linked oxidoreductases"/>
    <property type="match status" value="1"/>
</dbReference>
<evidence type="ECO:0008006" key="3">
    <source>
        <dbReference type="Google" id="ProtNLM"/>
    </source>
</evidence>
<name>A0ABW5I4F9_9PSEU</name>
<dbReference type="RefSeq" id="WP_344283095.1">
    <property type="nucleotide sequence ID" value="NZ_BAAAHV010000022.1"/>
</dbReference>
<gene>
    <name evidence="1" type="ORF">ACFSUT_28190</name>
</gene>
<comment type="caution">
    <text evidence="1">The sequence shown here is derived from an EMBL/GenBank/DDBJ whole genome shotgun (WGS) entry which is preliminary data.</text>
</comment>
<reference evidence="2" key="1">
    <citation type="journal article" date="2019" name="Int. J. Syst. Evol. Microbiol.">
        <title>The Global Catalogue of Microorganisms (GCM) 10K type strain sequencing project: providing services to taxonomists for standard genome sequencing and annotation.</title>
        <authorList>
            <consortium name="The Broad Institute Genomics Platform"/>
            <consortium name="The Broad Institute Genome Sequencing Center for Infectious Disease"/>
            <person name="Wu L."/>
            <person name="Ma J."/>
        </authorList>
    </citation>
    <scope>NUCLEOTIDE SEQUENCE [LARGE SCALE GENOMIC DNA]</scope>
    <source>
        <strain evidence="2">CGMCC 4.7638</strain>
    </source>
</reference>
<sequence length="57" mass="5935">MPRHDSTPVGQLRLIEDGLADVLAFGTLFVSNPDLVERLPAGGPFTAADPGLASFSP</sequence>
<evidence type="ECO:0000313" key="1">
    <source>
        <dbReference type="EMBL" id="MFD2484189.1"/>
    </source>
</evidence>
<protein>
    <recommendedName>
        <fullName evidence="3">N-ethylmaleimide reductase</fullName>
    </recommendedName>
</protein>